<organism evidence="10">
    <name type="scientific">Albugo laibachii Nc14</name>
    <dbReference type="NCBI Taxonomy" id="890382"/>
    <lineage>
        <taxon>Eukaryota</taxon>
        <taxon>Sar</taxon>
        <taxon>Stramenopiles</taxon>
        <taxon>Oomycota</taxon>
        <taxon>Peronosporomycetes</taxon>
        <taxon>Albuginales</taxon>
        <taxon>Albuginaceae</taxon>
        <taxon>Albugo</taxon>
    </lineage>
</organism>
<dbReference type="PANTHER" id="PTHR14614:SF39">
    <property type="entry name" value="HISTIDINE PROTEIN METHYLTRANSFERASE 1 HOMOLOG"/>
    <property type="match status" value="1"/>
</dbReference>
<dbReference type="GO" id="GO:0032259">
    <property type="term" value="P:methylation"/>
    <property type="evidence" value="ECO:0007669"/>
    <property type="project" value="UniProtKB-KW"/>
</dbReference>
<accession>F0VZP8</accession>
<dbReference type="InterPro" id="IPR019410">
    <property type="entry name" value="Methyltransf_16"/>
</dbReference>
<evidence type="ECO:0000256" key="2">
    <source>
        <dbReference type="ARBA" id="ARBA00004496"/>
    </source>
</evidence>
<proteinExistence type="inferred from homology"/>
<dbReference type="GO" id="GO:0005634">
    <property type="term" value="C:nucleus"/>
    <property type="evidence" value="ECO:0007669"/>
    <property type="project" value="UniProtKB-SubCell"/>
</dbReference>
<reference evidence="10" key="1">
    <citation type="journal article" date="2011" name="PLoS Biol.">
        <title>Gene gain and loss during evolution of obligate parasitism in the white rust pathogen of Arabidopsis thaliana.</title>
        <authorList>
            <person name="Kemen E."/>
            <person name="Gardiner A."/>
            <person name="Schultz-Larsen T."/>
            <person name="Kemen A.C."/>
            <person name="Balmuth A.L."/>
            <person name="Robert-Seilaniantz A."/>
            <person name="Bailey K."/>
            <person name="Holub E."/>
            <person name="Studholme D.J."/>
            <person name="Maclean D."/>
            <person name="Jones J.D."/>
        </authorList>
    </citation>
    <scope>NUCLEOTIDE SEQUENCE</scope>
</reference>
<dbReference type="SUPFAM" id="SSF53335">
    <property type="entry name" value="S-adenosyl-L-methionine-dependent methyltransferases"/>
    <property type="match status" value="1"/>
</dbReference>
<keyword evidence="4" id="KW-0963">Cytoplasm</keyword>
<gene>
    <name evidence="10" type="primary">AlNc14C3G377</name>
    <name evidence="10" type="ORF">ALNC14_004120</name>
</gene>
<keyword evidence="8" id="KW-0539">Nucleus</keyword>
<dbReference type="AlphaFoldDB" id="F0VZP8"/>
<evidence type="ECO:0000256" key="3">
    <source>
        <dbReference type="ARBA" id="ARBA00012533"/>
    </source>
</evidence>
<dbReference type="PANTHER" id="PTHR14614">
    <property type="entry name" value="HEPATOCELLULAR CARCINOMA-ASSOCIATED ANTIGEN"/>
    <property type="match status" value="1"/>
</dbReference>
<evidence type="ECO:0000256" key="9">
    <source>
        <dbReference type="ARBA" id="ARBA00038126"/>
    </source>
</evidence>
<evidence type="ECO:0000256" key="1">
    <source>
        <dbReference type="ARBA" id="ARBA00004123"/>
    </source>
</evidence>
<dbReference type="InterPro" id="IPR029063">
    <property type="entry name" value="SAM-dependent_MTases_sf"/>
</dbReference>
<protein>
    <recommendedName>
        <fullName evidence="3">protein-histidine N-methyltransferase</fullName>
        <ecNumber evidence="3">2.1.1.85</ecNumber>
    </recommendedName>
</protein>
<dbReference type="Gene3D" id="3.40.50.150">
    <property type="entry name" value="Vaccinia Virus protein VP39"/>
    <property type="match status" value="1"/>
</dbReference>
<evidence type="ECO:0000256" key="8">
    <source>
        <dbReference type="ARBA" id="ARBA00023242"/>
    </source>
</evidence>
<dbReference type="EMBL" id="FR824048">
    <property type="protein sequence ID" value="CCA14269.1"/>
    <property type="molecule type" value="Genomic_DNA"/>
</dbReference>
<dbReference type="HOGENOM" id="CLU_038704_1_1_1"/>
<dbReference type="GO" id="GO:0005737">
    <property type="term" value="C:cytoplasm"/>
    <property type="evidence" value="ECO:0007669"/>
    <property type="project" value="UniProtKB-SubCell"/>
</dbReference>
<dbReference type="EC" id="2.1.1.85" evidence="3"/>
<keyword evidence="6" id="KW-0808">Transferase</keyword>
<evidence type="ECO:0000256" key="5">
    <source>
        <dbReference type="ARBA" id="ARBA00022603"/>
    </source>
</evidence>
<name>F0VZP8_9STRA</name>
<dbReference type="Pfam" id="PF10294">
    <property type="entry name" value="Methyltransf_16"/>
    <property type="match status" value="1"/>
</dbReference>
<evidence type="ECO:0000256" key="4">
    <source>
        <dbReference type="ARBA" id="ARBA00022490"/>
    </source>
</evidence>
<evidence type="ECO:0000256" key="7">
    <source>
        <dbReference type="ARBA" id="ARBA00022691"/>
    </source>
</evidence>
<comment type="subcellular location">
    <subcellularLocation>
        <location evidence="2">Cytoplasm</location>
    </subcellularLocation>
    <subcellularLocation>
        <location evidence="1">Nucleus</location>
    </subcellularLocation>
</comment>
<keyword evidence="5" id="KW-0489">Methyltransferase</keyword>
<evidence type="ECO:0000313" key="10">
    <source>
        <dbReference type="EMBL" id="CCA14269.1"/>
    </source>
</evidence>
<evidence type="ECO:0000256" key="6">
    <source>
        <dbReference type="ARBA" id="ARBA00022679"/>
    </source>
</evidence>
<keyword evidence="7" id="KW-0949">S-adenosyl-L-methionine</keyword>
<comment type="similarity">
    <text evidence="9">Belongs to the methyltransferase superfamily. METTL18 family.</text>
</comment>
<reference evidence="10" key="2">
    <citation type="submission" date="2011-02" db="EMBL/GenBank/DDBJ databases">
        <authorList>
            <person name="MacLean D."/>
        </authorList>
    </citation>
    <scope>NUCLEOTIDE SEQUENCE</scope>
</reference>
<dbReference type="GO" id="GO:0018064">
    <property type="term" value="F:protein-L-histidine N-tele-methyltransferase activity"/>
    <property type="evidence" value="ECO:0007669"/>
    <property type="project" value="UniProtKB-EC"/>
</dbReference>
<sequence length="319" mass="35861">MRPFTFNFDISDVTCSSIHTEQKENENSLPMKQTLGLDQVEIIAPVECKIESVDYAALPFTLVRVPQSAPSVNTQERCMVDSKPMCFYVVDTSDPKALDKAETMQSILSSSDIKSGLYEGGFKIWECSLDLVAYLNEIVAQGYALPPHVMELGCGHGLPGIYALMNGAERVTFTDYNREVLSLVTIPNLIKNSQIPVDQIRERVSLYAGAWETVTQYMHDDEKQCLTRYQADLILSAETLYTECVTKELYQMIKRHLHVSNPNAIALIASKRYYFGTGGSVQHFLDLVNNDDAHFNAQVVWCADDHRSNIREIVCVKAI</sequence>